<comment type="caution">
    <text evidence="1">The sequence shown here is derived from an EMBL/GenBank/DDBJ whole genome shotgun (WGS) entry which is preliminary data.</text>
</comment>
<organism evidence="1 2">
    <name type="scientific">Xenoophorus captivus</name>
    <dbReference type="NCBI Taxonomy" id="1517983"/>
    <lineage>
        <taxon>Eukaryota</taxon>
        <taxon>Metazoa</taxon>
        <taxon>Chordata</taxon>
        <taxon>Craniata</taxon>
        <taxon>Vertebrata</taxon>
        <taxon>Euteleostomi</taxon>
        <taxon>Actinopterygii</taxon>
        <taxon>Neopterygii</taxon>
        <taxon>Teleostei</taxon>
        <taxon>Neoteleostei</taxon>
        <taxon>Acanthomorphata</taxon>
        <taxon>Ovalentaria</taxon>
        <taxon>Atherinomorphae</taxon>
        <taxon>Cyprinodontiformes</taxon>
        <taxon>Goodeidae</taxon>
        <taxon>Xenoophorus</taxon>
    </lineage>
</organism>
<evidence type="ECO:0008006" key="3">
    <source>
        <dbReference type="Google" id="ProtNLM"/>
    </source>
</evidence>
<evidence type="ECO:0000313" key="1">
    <source>
        <dbReference type="EMBL" id="MEQ2198751.1"/>
    </source>
</evidence>
<dbReference type="Proteomes" id="UP001434883">
    <property type="component" value="Unassembled WGS sequence"/>
</dbReference>
<proteinExistence type="predicted"/>
<keyword evidence="2" id="KW-1185">Reference proteome</keyword>
<protein>
    <recommendedName>
        <fullName evidence="3">Peptidase A2 domain-containing protein</fullName>
    </recommendedName>
</protein>
<sequence>MGKPQHSATPLKIKPHCAPKGQSQEMSMRLYKLEVCAALDSGAQRSVLPLHYYNAIHPDTRPSLQLSIMETLLGVRPGNVPVLGEAQIPVNIYNRQVDVNLLIAYILELKFTLFLAGTTSSSLVKECSTTCPKSHKVRVARMVVVETGQES</sequence>
<evidence type="ECO:0000313" key="2">
    <source>
        <dbReference type="Proteomes" id="UP001434883"/>
    </source>
</evidence>
<gene>
    <name evidence="1" type="ORF">XENOCAPTIV_017691</name>
</gene>
<accession>A0ABV0QSC7</accession>
<dbReference type="InterPro" id="IPR001969">
    <property type="entry name" value="Aspartic_peptidase_AS"/>
</dbReference>
<dbReference type="EMBL" id="JAHRIN010020497">
    <property type="protein sequence ID" value="MEQ2198751.1"/>
    <property type="molecule type" value="Genomic_DNA"/>
</dbReference>
<name>A0ABV0QSC7_9TELE</name>
<reference evidence="1 2" key="1">
    <citation type="submission" date="2021-06" db="EMBL/GenBank/DDBJ databases">
        <authorList>
            <person name="Palmer J.M."/>
        </authorList>
    </citation>
    <scope>NUCLEOTIDE SEQUENCE [LARGE SCALE GENOMIC DNA]</scope>
    <source>
        <strain evidence="1 2">XC_2019</strain>
        <tissue evidence="1">Muscle</tissue>
    </source>
</reference>
<dbReference type="PROSITE" id="PS00141">
    <property type="entry name" value="ASP_PROTEASE"/>
    <property type="match status" value="1"/>
</dbReference>